<keyword evidence="14 26" id="KW-0418">Kinase</keyword>
<keyword evidence="11 23" id="KW-0812">Transmembrane</keyword>
<dbReference type="Pfam" id="PF13426">
    <property type="entry name" value="PAS_9"/>
    <property type="match status" value="1"/>
</dbReference>
<dbReference type="GO" id="GO:0005737">
    <property type="term" value="C:cytoplasm"/>
    <property type="evidence" value="ECO:0007669"/>
    <property type="project" value="UniProtKB-SubCell"/>
</dbReference>
<dbReference type="CDD" id="cd16917">
    <property type="entry name" value="HATPase_UhpB-NarQ-NarX-like"/>
    <property type="match status" value="1"/>
</dbReference>
<evidence type="ECO:0000256" key="18">
    <source>
        <dbReference type="ARBA" id="ARBA00023012"/>
    </source>
</evidence>
<evidence type="ECO:0000256" key="5">
    <source>
        <dbReference type="ARBA" id="ARBA00012438"/>
    </source>
</evidence>
<dbReference type="InterPro" id="IPR000014">
    <property type="entry name" value="PAS"/>
</dbReference>
<dbReference type="PANTHER" id="PTHR24421">
    <property type="entry name" value="NITRATE/NITRITE SENSOR PROTEIN NARX-RELATED"/>
    <property type="match status" value="1"/>
</dbReference>
<organism evidence="26 27">
    <name type="scientific">Flavobacterium cheongpyeongense</name>
    <dbReference type="NCBI Taxonomy" id="2212651"/>
    <lineage>
        <taxon>Bacteria</taxon>
        <taxon>Pseudomonadati</taxon>
        <taxon>Bacteroidota</taxon>
        <taxon>Flavobacteriia</taxon>
        <taxon>Flavobacteriales</taxon>
        <taxon>Flavobacteriaceae</taxon>
        <taxon>Flavobacterium</taxon>
    </lineage>
</organism>
<keyword evidence="12" id="KW-0479">Metal-binding</keyword>
<keyword evidence="10" id="KW-0808">Transferase</keyword>
<dbReference type="SMART" id="SM00387">
    <property type="entry name" value="HATPase_c"/>
    <property type="match status" value="1"/>
</dbReference>
<dbReference type="GO" id="GO:0051539">
    <property type="term" value="F:4 iron, 4 sulfur cluster binding"/>
    <property type="evidence" value="ECO:0007669"/>
    <property type="project" value="UniProtKB-KW"/>
</dbReference>
<evidence type="ECO:0000256" key="7">
    <source>
        <dbReference type="ARBA" id="ARBA00022485"/>
    </source>
</evidence>
<evidence type="ECO:0000256" key="16">
    <source>
        <dbReference type="ARBA" id="ARBA00022989"/>
    </source>
</evidence>
<gene>
    <name evidence="26" type="ORF">DMB65_08610</name>
</gene>
<keyword evidence="27" id="KW-1185">Reference proteome</keyword>
<dbReference type="Gene3D" id="1.20.5.1930">
    <property type="match status" value="1"/>
</dbReference>
<dbReference type="InterPro" id="IPR000700">
    <property type="entry name" value="PAS-assoc_C"/>
</dbReference>
<dbReference type="PROSITE" id="PS50109">
    <property type="entry name" value="HIS_KIN"/>
    <property type="match status" value="1"/>
</dbReference>
<dbReference type="InterPro" id="IPR005467">
    <property type="entry name" value="His_kinase_dom"/>
</dbReference>
<dbReference type="GO" id="GO:0046983">
    <property type="term" value="F:protein dimerization activity"/>
    <property type="evidence" value="ECO:0007669"/>
    <property type="project" value="InterPro"/>
</dbReference>
<keyword evidence="9" id="KW-0597">Phosphoprotein</keyword>
<protein>
    <recommendedName>
        <fullName evidence="6">Oxygen sensor histidine kinase NreB</fullName>
        <ecNumber evidence="5">2.7.13.3</ecNumber>
    </recommendedName>
    <alternativeName>
        <fullName evidence="22">Nitrogen regulation protein B</fullName>
    </alternativeName>
</protein>
<dbReference type="GO" id="GO:0016020">
    <property type="term" value="C:membrane"/>
    <property type="evidence" value="ECO:0007669"/>
    <property type="project" value="UniProtKB-SubCell"/>
</dbReference>
<evidence type="ECO:0000256" key="22">
    <source>
        <dbReference type="ARBA" id="ARBA00030800"/>
    </source>
</evidence>
<name>A0A2V4BR38_9FLAO</name>
<keyword evidence="20 23" id="KW-0472">Membrane</keyword>
<evidence type="ECO:0000256" key="14">
    <source>
        <dbReference type="ARBA" id="ARBA00022777"/>
    </source>
</evidence>
<evidence type="ECO:0000256" key="1">
    <source>
        <dbReference type="ARBA" id="ARBA00000085"/>
    </source>
</evidence>
<evidence type="ECO:0000256" key="12">
    <source>
        <dbReference type="ARBA" id="ARBA00022723"/>
    </source>
</evidence>
<dbReference type="InterPro" id="IPR004358">
    <property type="entry name" value="Sig_transdc_His_kin-like_C"/>
</dbReference>
<dbReference type="GO" id="GO:0005524">
    <property type="term" value="F:ATP binding"/>
    <property type="evidence" value="ECO:0007669"/>
    <property type="project" value="UniProtKB-KW"/>
</dbReference>
<accession>A0A2V4BR38</accession>
<dbReference type="PROSITE" id="PS50113">
    <property type="entry name" value="PAC"/>
    <property type="match status" value="1"/>
</dbReference>
<evidence type="ECO:0000256" key="11">
    <source>
        <dbReference type="ARBA" id="ARBA00022692"/>
    </source>
</evidence>
<dbReference type="PRINTS" id="PR00344">
    <property type="entry name" value="BCTRLSENSOR"/>
</dbReference>
<dbReference type="EC" id="2.7.13.3" evidence="5"/>
<evidence type="ECO:0000256" key="15">
    <source>
        <dbReference type="ARBA" id="ARBA00022840"/>
    </source>
</evidence>
<dbReference type="SUPFAM" id="SSF55874">
    <property type="entry name" value="ATPase domain of HSP90 chaperone/DNA topoisomerase II/histidine kinase"/>
    <property type="match status" value="1"/>
</dbReference>
<dbReference type="PANTHER" id="PTHR24421:SF10">
    <property type="entry name" value="NITRATE_NITRITE SENSOR PROTEIN NARQ"/>
    <property type="match status" value="1"/>
</dbReference>
<proteinExistence type="predicted"/>
<dbReference type="OrthoDB" id="9760839at2"/>
<evidence type="ECO:0000256" key="17">
    <source>
        <dbReference type="ARBA" id="ARBA00023004"/>
    </source>
</evidence>
<dbReference type="Pfam" id="PF07730">
    <property type="entry name" value="HisKA_3"/>
    <property type="match status" value="1"/>
</dbReference>
<dbReference type="InterPro" id="IPR011712">
    <property type="entry name" value="Sig_transdc_His_kin_sub3_dim/P"/>
</dbReference>
<dbReference type="RefSeq" id="WP_110306249.1">
    <property type="nucleotide sequence ID" value="NZ_QJHK01000006.1"/>
</dbReference>
<dbReference type="Gene3D" id="3.30.565.10">
    <property type="entry name" value="Histidine kinase-like ATPase, C-terminal domain"/>
    <property type="match status" value="1"/>
</dbReference>
<evidence type="ECO:0000259" key="24">
    <source>
        <dbReference type="PROSITE" id="PS50109"/>
    </source>
</evidence>
<dbReference type="Pfam" id="PF13675">
    <property type="entry name" value="PilJ"/>
    <property type="match status" value="1"/>
</dbReference>
<evidence type="ECO:0000256" key="3">
    <source>
        <dbReference type="ARBA" id="ARBA00004141"/>
    </source>
</evidence>
<comment type="cofactor">
    <cofactor evidence="2">
        <name>[4Fe-4S] cluster</name>
        <dbReference type="ChEBI" id="CHEBI:49883"/>
    </cofactor>
</comment>
<keyword evidence="17" id="KW-0408">Iron</keyword>
<evidence type="ECO:0000259" key="25">
    <source>
        <dbReference type="PROSITE" id="PS50113"/>
    </source>
</evidence>
<dbReference type="Proteomes" id="UP000247903">
    <property type="component" value="Unassembled WGS sequence"/>
</dbReference>
<keyword evidence="19" id="KW-0411">Iron-sulfur</keyword>
<evidence type="ECO:0000256" key="10">
    <source>
        <dbReference type="ARBA" id="ARBA00022679"/>
    </source>
</evidence>
<dbReference type="SUPFAM" id="SSF55785">
    <property type="entry name" value="PYP-like sensor domain (PAS domain)"/>
    <property type="match status" value="1"/>
</dbReference>
<keyword evidence="7" id="KW-0004">4Fe-4S</keyword>
<reference evidence="26 27" key="1">
    <citation type="submission" date="2018-05" db="EMBL/GenBank/DDBJ databases">
        <title>Flavobacterium sp. strain IMCC34759, incomplete genome.</title>
        <authorList>
            <person name="Joung Y."/>
            <person name="Cho J."/>
        </authorList>
    </citation>
    <scope>NUCLEOTIDE SEQUENCE [LARGE SCALE GENOMIC DNA]</scope>
    <source>
        <strain evidence="26 27">IMCC34759</strain>
    </source>
</reference>
<keyword evidence="13" id="KW-0547">Nucleotide-binding</keyword>
<dbReference type="InterPro" id="IPR029095">
    <property type="entry name" value="NarX-like_N"/>
</dbReference>
<feature type="transmembrane region" description="Helical" evidence="23">
    <location>
        <begin position="20"/>
        <end position="39"/>
    </location>
</feature>
<dbReference type="InterPro" id="IPR035965">
    <property type="entry name" value="PAS-like_dom_sf"/>
</dbReference>
<feature type="domain" description="Histidine kinase" evidence="24">
    <location>
        <begin position="510"/>
        <end position="603"/>
    </location>
</feature>
<comment type="caution">
    <text evidence="26">The sequence shown here is derived from an EMBL/GenBank/DDBJ whole genome shotgun (WGS) entry which is preliminary data.</text>
</comment>
<evidence type="ECO:0000313" key="27">
    <source>
        <dbReference type="Proteomes" id="UP000247903"/>
    </source>
</evidence>
<keyword evidence="16 23" id="KW-1133">Transmembrane helix</keyword>
<evidence type="ECO:0000256" key="4">
    <source>
        <dbReference type="ARBA" id="ARBA00004496"/>
    </source>
</evidence>
<evidence type="ECO:0000256" key="21">
    <source>
        <dbReference type="ARBA" id="ARBA00024827"/>
    </source>
</evidence>
<evidence type="ECO:0000256" key="6">
    <source>
        <dbReference type="ARBA" id="ARBA00017322"/>
    </source>
</evidence>
<keyword evidence="8" id="KW-0963">Cytoplasm</keyword>
<dbReference type="EMBL" id="QJHK01000006">
    <property type="protein sequence ID" value="PXY41012.1"/>
    <property type="molecule type" value="Genomic_DNA"/>
</dbReference>
<evidence type="ECO:0000256" key="2">
    <source>
        <dbReference type="ARBA" id="ARBA00001966"/>
    </source>
</evidence>
<dbReference type="GO" id="GO:0000155">
    <property type="term" value="F:phosphorelay sensor kinase activity"/>
    <property type="evidence" value="ECO:0007669"/>
    <property type="project" value="InterPro"/>
</dbReference>
<evidence type="ECO:0000256" key="19">
    <source>
        <dbReference type="ARBA" id="ARBA00023014"/>
    </source>
</evidence>
<dbReference type="Gene3D" id="3.30.450.20">
    <property type="entry name" value="PAS domain"/>
    <property type="match status" value="1"/>
</dbReference>
<dbReference type="Pfam" id="PF02518">
    <property type="entry name" value="HATPase_c"/>
    <property type="match status" value="1"/>
</dbReference>
<comment type="subcellular location">
    <subcellularLocation>
        <location evidence="4">Cytoplasm</location>
    </subcellularLocation>
    <subcellularLocation>
        <location evidence="3">Membrane</location>
        <topology evidence="3">Multi-pass membrane protein</topology>
    </subcellularLocation>
</comment>
<comment type="catalytic activity">
    <reaction evidence="1">
        <text>ATP + protein L-histidine = ADP + protein N-phospho-L-histidine.</text>
        <dbReference type="EC" id="2.7.13.3"/>
    </reaction>
</comment>
<dbReference type="InterPro" id="IPR036890">
    <property type="entry name" value="HATPase_C_sf"/>
</dbReference>
<comment type="function">
    <text evidence="21">Member of the two-component regulatory system NreB/NreC involved in the control of dissimilatory nitrate/nitrite reduction in response to oxygen. NreB functions as a direct oxygen sensor histidine kinase which is autophosphorylated, in the absence of oxygen, probably at the conserved histidine residue, and transfers its phosphate group probably to a conserved aspartate residue of NreC. NreB/NreC activates the expression of the nitrate (narGHJI) and nitrite (nir) reductase operons, as well as the putative nitrate transporter gene narT.</text>
</comment>
<keyword evidence="18" id="KW-0902">Two-component regulatory system</keyword>
<dbReference type="InterPro" id="IPR003594">
    <property type="entry name" value="HATPase_dom"/>
</dbReference>
<evidence type="ECO:0000256" key="13">
    <source>
        <dbReference type="ARBA" id="ARBA00022741"/>
    </source>
</evidence>
<evidence type="ECO:0000313" key="26">
    <source>
        <dbReference type="EMBL" id="PXY41012.1"/>
    </source>
</evidence>
<evidence type="ECO:0000256" key="20">
    <source>
        <dbReference type="ARBA" id="ARBA00023136"/>
    </source>
</evidence>
<evidence type="ECO:0000256" key="23">
    <source>
        <dbReference type="SAM" id="Phobius"/>
    </source>
</evidence>
<evidence type="ECO:0000256" key="9">
    <source>
        <dbReference type="ARBA" id="ARBA00022553"/>
    </source>
</evidence>
<evidence type="ECO:0000256" key="8">
    <source>
        <dbReference type="ARBA" id="ARBA00022490"/>
    </source>
</evidence>
<dbReference type="AlphaFoldDB" id="A0A2V4BR38"/>
<dbReference type="InterPro" id="IPR050482">
    <property type="entry name" value="Sensor_HK_TwoCompSys"/>
</dbReference>
<sequence>MKKGNQEVAEKITFKNLRRLYFFALWTIAITIILSQLLIQYNLKQQLSDSKIINISGKQRMLSQRITKEVLILNFVSDASPKKEIAHVRNVLSLWQTNQNALENGSDSLAFPREKSEALSKLYAEIKPSFNIIVESVNLFISNLEQKNNAVDNQKLVQRILKNEGIFLSKMNEIVTQYDKEAHEKVTEQRTTEYWIFGFTLLVLVLEFFFIFKPTNKKIERLIAQLLSSQKKALKLAYDTEIISEIKENSVKELKSLNYAMENTLLYCRIAPDGSIIHVGEKFAKLLNYTKFSSNKTFSQILTIDEKEQLNIDRIIFEKQRSGWQGEIKILNREDQTIWLDLSMVPVMIKKDELELLIVCFNITERKKAQREVERLNIENSTEKINQQKIISSKIVENQENEQNRIAKEIHDGIGQMLTGLKFSLESINLDDKEKSAQKIEYLKKLSLDIIKGVRTATFNLMPPELSDHGIVSSIAKLTQELSKLTGKEILFYNKTDFDQRLDSLIEINIYRLTQEAINNAIKYAESTHIIVQLSHSETLLSIIVDDNGKGFDMAGVDKKRNSESGMGLLFMKERIQYINGRVFFNSIPGEGTRVTFNIPISKIEN</sequence>
<feature type="domain" description="PAC" evidence="25">
    <location>
        <begin position="324"/>
        <end position="375"/>
    </location>
</feature>
<dbReference type="GO" id="GO:0046872">
    <property type="term" value="F:metal ion binding"/>
    <property type="evidence" value="ECO:0007669"/>
    <property type="project" value="UniProtKB-KW"/>
</dbReference>
<keyword evidence="15" id="KW-0067">ATP-binding</keyword>